<sequence>MTRCQVRNTGLVCPVGLTGPTACAAICCEITKIEELEIDDEHGEPYYASAMAELDPGLSGRQRVLGLLARTLDQAVAPLRYEHPVALFIALPEIFAGADLSGSLRALVERFESPVALDLSRVLVGGPVTAFNALALAQETLATGRVAACVVAASD</sequence>
<dbReference type="Proteomes" id="UP000237968">
    <property type="component" value="Unassembled WGS sequence"/>
</dbReference>
<evidence type="ECO:0000313" key="1">
    <source>
        <dbReference type="EMBL" id="PRP93201.1"/>
    </source>
</evidence>
<proteinExistence type="predicted"/>
<dbReference type="RefSeq" id="WP_106393740.1">
    <property type="nucleotide sequence ID" value="NZ_PVNK01000190.1"/>
</dbReference>
<protein>
    <submittedName>
        <fullName evidence="1">3-oxoacyl-(Acyl carrier protein) synthase</fullName>
    </submittedName>
</protein>
<name>A0A2S9XKK1_9BACT</name>
<dbReference type="AlphaFoldDB" id="A0A2S9XKK1"/>
<keyword evidence="2" id="KW-1185">Reference proteome</keyword>
<comment type="caution">
    <text evidence="1">The sequence shown here is derived from an EMBL/GenBank/DDBJ whole genome shotgun (WGS) entry which is preliminary data.</text>
</comment>
<dbReference type="EMBL" id="PVNK01000190">
    <property type="protein sequence ID" value="PRP93201.1"/>
    <property type="molecule type" value="Genomic_DNA"/>
</dbReference>
<reference evidence="1 2" key="1">
    <citation type="submission" date="2018-03" db="EMBL/GenBank/DDBJ databases">
        <title>Draft Genome Sequences of the Obligatory Marine Myxobacteria Enhygromyxa salina SWB005.</title>
        <authorList>
            <person name="Poehlein A."/>
            <person name="Moghaddam J.A."/>
            <person name="Harms H."/>
            <person name="Alanjari M."/>
            <person name="Koenig G.M."/>
            <person name="Daniel R."/>
            <person name="Schaeberle T.F."/>
        </authorList>
    </citation>
    <scope>NUCLEOTIDE SEQUENCE [LARGE SCALE GENOMIC DNA]</scope>
    <source>
        <strain evidence="1 2">SWB005</strain>
    </source>
</reference>
<accession>A0A2S9XKK1</accession>
<gene>
    <name evidence="1" type="ORF">ENSA5_44680</name>
</gene>
<dbReference type="OrthoDB" id="3078238at2"/>
<organism evidence="1 2">
    <name type="scientific">Enhygromyxa salina</name>
    <dbReference type="NCBI Taxonomy" id="215803"/>
    <lineage>
        <taxon>Bacteria</taxon>
        <taxon>Pseudomonadati</taxon>
        <taxon>Myxococcota</taxon>
        <taxon>Polyangia</taxon>
        <taxon>Nannocystales</taxon>
        <taxon>Nannocystaceae</taxon>
        <taxon>Enhygromyxa</taxon>
    </lineage>
</organism>
<evidence type="ECO:0000313" key="2">
    <source>
        <dbReference type="Proteomes" id="UP000237968"/>
    </source>
</evidence>